<dbReference type="OrthoDB" id="9814256at2"/>
<evidence type="ECO:0000256" key="7">
    <source>
        <dbReference type="ARBA" id="ARBA00056181"/>
    </source>
</evidence>
<comment type="function">
    <text evidence="7 8">Plays a role in the regulation of phosphate uptake.</text>
</comment>
<dbReference type="KEGG" id="dte:Dester_0900"/>
<feature type="domain" description="PhoU" evidence="9">
    <location>
        <begin position="17"/>
        <end position="103"/>
    </location>
</feature>
<dbReference type="InterPro" id="IPR038078">
    <property type="entry name" value="PhoU-like_sf"/>
</dbReference>
<dbReference type="InterPro" id="IPR026022">
    <property type="entry name" value="PhoU_dom"/>
</dbReference>
<evidence type="ECO:0000256" key="8">
    <source>
        <dbReference type="PIRNR" id="PIRNR003107"/>
    </source>
</evidence>
<dbReference type="InterPro" id="IPR028366">
    <property type="entry name" value="PhoU"/>
</dbReference>
<accession>F0S3W8</accession>
<dbReference type="Gene3D" id="1.20.58.220">
    <property type="entry name" value="Phosphate transport system protein phou homolog 2, domain 2"/>
    <property type="match status" value="2"/>
</dbReference>
<dbReference type="AlphaFoldDB" id="F0S3W8"/>
<dbReference type="GO" id="GO:0005737">
    <property type="term" value="C:cytoplasm"/>
    <property type="evidence" value="ECO:0007669"/>
    <property type="project" value="UniProtKB-SubCell"/>
</dbReference>
<dbReference type="HOGENOM" id="CLU_078518_3_0_0"/>
<dbReference type="STRING" id="868864.Dester_0900"/>
<dbReference type="FunCoup" id="F0S3W8">
    <property type="interactions" value="372"/>
</dbReference>
<dbReference type="SUPFAM" id="SSF109755">
    <property type="entry name" value="PhoU-like"/>
    <property type="match status" value="1"/>
</dbReference>
<keyword evidence="6 8" id="KW-0592">Phosphate transport</keyword>
<reference evidence="11" key="2">
    <citation type="submission" date="2011-02" db="EMBL/GenBank/DDBJ databases">
        <title>The complete genome of Desulfurobacterium thermolithotrophum DSM 11699.</title>
        <authorList>
            <consortium name="US DOE Joint Genome Institute (JGI-PGF)"/>
            <person name="Lucas S."/>
            <person name="Copeland A."/>
            <person name="Lapidus A."/>
            <person name="Bruce D."/>
            <person name="Goodwin L."/>
            <person name="Pitluck S."/>
            <person name="Kyrpides N."/>
            <person name="Mavromatis K."/>
            <person name="Pagani I."/>
            <person name="Ivanova N."/>
            <person name="Mikhailova N."/>
            <person name="Daligault H."/>
            <person name="Detter J.C."/>
            <person name="Tapia R."/>
            <person name="Han C."/>
            <person name="Land M."/>
            <person name="Hauser L."/>
            <person name="Markowitz V."/>
            <person name="Cheng J.-F."/>
            <person name="Hugenholtz P."/>
            <person name="Woyke T."/>
            <person name="Wu D."/>
            <person name="Spring S."/>
            <person name="Brambilla E."/>
            <person name="Klenk H.-P."/>
            <person name="Eisen J.A."/>
        </authorList>
    </citation>
    <scope>NUCLEOTIDE SEQUENCE [LARGE SCALE GENOMIC DNA]</scope>
    <source>
        <strain evidence="11">DSM 11699 / BSA</strain>
    </source>
</reference>
<dbReference type="GO" id="GO:0006817">
    <property type="term" value="P:phosphate ion transport"/>
    <property type="evidence" value="ECO:0007669"/>
    <property type="project" value="UniProtKB-KW"/>
</dbReference>
<comment type="similarity">
    <text evidence="2 8">Belongs to the PhoU family.</text>
</comment>
<dbReference type="GO" id="GO:0030643">
    <property type="term" value="P:intracellular phosphate ion homeostasis"/>
    <property type="evidence" value="ECO:0007669"/>
    <property type="project" value="InterPro"/>
</dbReference>
<evidence type="ECO:0000259" key="9">
    <source>
        <dbReference type="Pfam" id="PF01895"/>
    </source>
</evidence>
<dbReference type="eggNOG" id="COG0704">
    <property type="taxonomic scope" value="Bacteria"/>
</dbReference>
<organism evidence="10 11">
    <name type="scientific">Desulfurobacterium thermolithotrophum (strain DSM 11699 / BSA)</name>
    <dbReference type="NCBI Taxonomy" id="868864"/>
    <lineage>
        <taxon>Bacteria</taxon>
        <taxon>Pseudomonadati</taxon>
        <taxon>Aquificota</taxon>
        <taxon>Aquificia</taxon>
        <taxon>Desulfurobacteriales</taxon>
        <taxon>Desulfurobacteriaceae</taxon>
        <taxon>Desulfurobacterium</taxon>
    </lineage>
</organism>
<evidence type="ECO:0000256" key="4">
    <source>
        <dbReference type="ARBA" id="ARBA00022448"/>
    </source>
</evidence>
<dbReference type="PIRSF" id="PIRSF003107">
    <property type="entry name" value="PhoU"/>
    <property type="match status" value="1"/>
</dbReference>
<dbReference type="RefSeq" id="WP_013638493.1">
    <property type="nucleotide sequence ID" value="NC_015185.1"/>
</dbReference>
<dbReference type="Proteomes" id="UP000007102">
    <property type="component" value="Chromosome"/>
</dbReference>
<evidence type="ECO:0000256" key="6">
    <source>
        <dbReference type="ARBA" id="ARBA00022592"/>
    </source>
</evidence>
<evidence type="ECO:0000256" key="2">
    <source>
        <dbReference type="ARBA" id="ARBA00008107"/>
    </source>
</evidence>
<evidence type="ECO:0000256" key="1">
    <source>
        <dbReference type="ARBA" id="ARBA00004496"/>
    </source>
</evidence>
<gene>
    <name evidence="10" type="ordered locus">Dester_0900</name>
</gene>
<dbReference type="FunFam" id="1.20.58.220:FF:000004">
    <property type="entry name" value="Phosphate-specific transport system accessory protein PhoU"/>
    <property type="match status" value="1"/>
</dbReference>
<dbReference type="Pfam" id="PF01895">
    <property type="entry name" value="PhoU"/>
    <property type="match status" value="2"/>
</dbReference>
<keyword evidence="4 8" id="KW-0813">Transport</keyword>
<dbReference type="PANTHER" id="PTHR42930:SF3">
    <property type="entry name" value="PHOSPHATE-SPECIFIC TRANSPORT SYSTEM ACCESSORY PROTEIN PHOU"/>
    <property type="match status" value="1"/>
</dbReference>
<dbReference type="GO" id="GO:0045936">
    <property type="term" value="P:negative regulation of phosphate metabolic process"/>
    <property type="evidence" value="ECO:0007669"/>
    <property type="project" value="InterPro"/>
</dbReference>
<evidence type="ECO:0000256" key="5">
    <source>
        <dbReference type="ARBA" id="ARBA00022490"/>
    </source>
</evidence>
<feature type="domain" description="PhoU" evidence="9">
    <location>
        <begin position="120"/>
        <end position="203"/>
    </location>
</feature>
<dbReference type="NCBIfam" id="TIGR02135">
    <property type="entry name" value="phoU_full"/>
    <property type="match status" value="1"/>
</dbReference>
<dbReference type="EMBL" id="CP002543">
    <property type="protein sequence ID" value="ADY73540.1"/>
    <property type="molecule type" value="Genomic_DNA"/>
</dbReference>
<evidence type="ECO:0000313" key="10">
    <source>
        <dbReference type="EMBL" id="ADY73540.1"/>
    </source>
</evidence>
<keyword evidence="11" id="KW-1185">Reference proteome</keyword>
<reference evidence="10 11" key="1">
    <citation type="journal article" date="2011" name="Stand. Genomic Sci.">
        <title>Complete genome sequence of the thermophilic sulfur-reducer Desulfurobacterium thermolithotrophum type strain (BSA(T)) from a deep-sea hydrothermal vent.</title>
        <authorList>
            <person name="Goker M."/>
            <person name="Daligault H."/>
            <person name="Mwirichia R."/>
            <person name="Lapidus A."/>
            <person name="Lucas S."/>
            <person name="Deshpande S."/>
            <person name="Pagani I."/>
            <person name="Tapia R."/>
            <person name="Cheng J.F."/>
            <person name="Goodwin L."/>
            <person name="Pitluck S."/>
            <person name="Liolios K."/>
            <person name="Ivanova N."/>
            <person name="Mavromatis K."/>
            <person name="Mikhailova N."/>
            <person name="Pati A."/>
            <person name="Chen A."/>
            <person name="Palaniappan K."/>
            <person name="Han C."/>
            <person name="Land M."/>
            <person name="Hauser L."/>
            <person name="Pan C."/>
            <person name="Brambilla E.M."/>
            <person name="Rohde M."/>
            <person name="Spring S."/>
            <person name="Sikorski J."/>
            <person name="Wirth R."/>
            <person name="Detter J.C."/>
            <person name="Woyke T."/>
            <person name="Bristow J."/>
            <person name="Eisen J.A."/>
            <person name="Markowitz V."/>
            <person name="Hugenholtz P."/>
            <person name="Kyrpides N.C."/>
            <person name="Klenk H.P."/>
        </authorList>
    </citation>
    <scope>NUCLEOTIDE SEQUENCE [LARGE SCALE GENOMIC DNA]</scope>
    <source>
        <strain evidence="11">DSM 11699 / BSA</strain>
    </source>
</reference>
<dbReference type="PANTHER" id="PTHR42930">
    <property type="entry name" value="PHOSPHATE-SPECIFIC TRANSPORT SYSTEM ACCESSORY PROTEIN PHOU"/>
    <property type="match status" value="1"/>
</dbReference>
<proteinExistence type="inferred from homology"/>
<evidence type="ECO:0000256" key="3">
    <source>
        <dbReference type="ARBA" id="ARBA00011738"/>
    </source>
</evidence>
<comment type="subcellular location">
    <subcellularLocation>
        <location evidence="1 8">Cytoplasm</location>
    </subcellularLocation>
</comment>
<name>F0S3W8_DESTD</name>
<protein>
    <recommendedName>
        <fullName evidence="8">Phosphate-specific transport system accessory protein PhoU</fullName>
    </recommendedName>
</protein>
<sequence length="238" mass="27444">MIERYIEDLDELKRSFIEMADMARKILSEAMEALTERNVEKAEITYEYDRLIDLKEIEIEEKCVRILALYSPEATDLRFVVSILKSIVDLERVGDLARDICETAIHLSKHPPIKPYIDLPRMLVIVNEMLKNSIMALLRGDVDLAKEVINKDDIVDSFYQRLFDELTEIASKDPANGDIAVRLILVVKALERVGDHATNIAEYAIYYKTGDVVKHKKAQEYLKKLKETEVKKDENGKE</sequence>
<comment type="subunit">
    <text evidence="3 8">Homodimer.</text>
</comment>
<keyword evidence="5 8" id="KW-0963">Cytoplasm</keyword>
<dbReference type="InParanoid" id="F0S3W8"/>
<evidence type="ECO:0000313" key="11">
    <source>
        <dbReference type="Proteomes" id="UP000007102"/>
    </source>
</evidence>